<dbReference type="InterPro" id="IPR013749">
    <property type="entry name" value="PM/HMP-P_kinase-1"/>
</dbReference>
<feature type="non-terminal residue" evidence="2">
    <location>
        <position position="55"/>
    </location>
</feature>
<dbReference type="SUPFAM" id="SSF53613">
    <property type="entry name" value="Ribokinase-like"/>
    <property type="match status" value="1"/>
</dbReference>
<organism evidence="2 3">
    <name type="scientific">Holdemanella biformis DSM 3989</name>
    <dbReference type="NCBI Taxonomy" id="518637"/>
    <lineage>
        <taxon>Bacteria</taxon>
        <taxon>Bacillati</taxon>
        <taxon>Bacillota</taxon>
        <taxon>Erysipelotrichia</taxon>
        <taxon>Erysipelotrichales</taxon>
        <taxon>Erysipelotrichaceae</taxon>
        <taxon>Holdemanella</taxon>
    </lineage>
</organism>
<dbReference type="InterPro" id="IPR029056">
    <property type="entry name" value="Ribokinase-like"/>
</dbReference>
<keyword evidence="3" id="KW-1185">Reference proteome</keyword>
<evidence type="ECO:0000259" key="1">
    <source>
        <dbReference type="Pfam" id="PF08543"/>
    </source>
</evidence>
<sequence>MSSAIVSNLAKGFDLDDSVKRAKDYISGALSAMLDLGKGSGPMDHSFAIDNEYTK</sequence>
<name>B7CBH6_9FIRM</name>
<reference evidence="2 3" key="2">
    <citation type="submission" date="2008-11" db="EMBL/GenBank/DDBJ databases">
        <title>Draft genome sequence of Eubacterium biforme (DSM 3989).</title>
        <authorList>
            <person name="Sudarsanam P."/>
            <person name="Ley R."/>
            <person name="Guruge J."/>
            <person name="Turnbaugh P.J."/>
            <person name="Mahowald M."/>
            <person name="Liep D."/>
            <person name="Gordon J."/>
        </authorList>
    </citation>
    <scope>NUCLEOTIDE SEQUENCE [LARGE SCALE GENOMIC DNA]</scope>
    <source>
        <strain evidence="2 3">DSM 3989</strain>
    </source>
</reference>
<comment type="caution">
    <text evidence="2">The sequence shown here is derived from an EMBL/GenBank/DDBJ whole genome shotgun (WGS) entry which is preliminary data.</text>
</comment>
<evidence type="ECO:0000313" key="3">
    <source>
        <dbReference type="Proteomes" id="UP000004315"/>
    </source>
</evidence>
<dbReference type="Pfam" id="PF08543">
    <property type="entry name" value="Phos_pyr_kin"/>
    <property type="match status" value="1"/>
</dbReference>
<dbReference type="Proteomes" id="UP000004315">
    <property type="component" value="Unassembled WGS sequence"/>
</dbReference>
<evidence type="ECO:0000313" key="2">
    <source>
        <dbReference type="EMBL" id="EEC89874.1"/>
    </source>
</evidence>
<gene>
    <name evidence="2" type="ORF">EUBIFOR_01551</name>
</gene>
<dbReference type="Gene3D" id="3.40.1190.20">
    <property type="match status" value="1"/>
</dbReference>
<dbReference type="AlphaFoldDB" id="B7CBH6"/>
<feature type="domain" description="Pyridoxamine kinase/Phosphomethylpyrimidine kinase" evidence="1">
    <location>
        <begin position="1"/>
        <end position="44"/>
    </location>
</feature>
<dbReference type="STRING" id="518637.EUBIFOR_01551"/>
<accession>B7CBH6</accession>
<dbReference type="HOGENOM" id="CLU_3036964_0_0_9"/>
<reference evidence="2 3" key="1">
    <citation type="submission" date="2008-10" db="EMBL/GenBank/DDBJ databases">
        <authorList>
            <person name="Fulton L."/>
            <person name="Clifton S."/>
            <person name="Fulton B."/>
            <person name="Xu J."/>
            <person name="Minx P."/>
            <person name="Pepin K.H."/>
            <person name="Johnson M."/>
            <person name="Bhonagiri V."/>
            <person name="Nash W.E."/>
            <person name="Mardis E.R."/>
            <person name="Wilson R.K."/>
        </authorList>
    </citation>
    <scope>NUCLEOTIDE SEQUENCE [LARGE SCALE GENOMIC DNA]</scope>
    <source>
        <strain evidence="2 3">DSM 3989</strain>
    </source>
</reference>
<dbReference type="EMBL" id="ABYT01000085">
    <property type="protein sequence ID" value="EEC89874.1"/>
    <property type="molecule type" value="Genomic_DNA"/>
</dbReference>
<protein>
    <recommendedName>
        <fullName evidence="1">Pyridoxamine kinase/Phosphomethylpyrimidine kinase domain-containing protein</fullName>
    </recommendedName>
</protein>
<proteinExistence type="predicted"/>
<dbReference type="eggNOG" id="COG0351">
    <property type="taxonomic scope" value="Bacteria"/>
</dbReference>